<dbReference type="InterPro" id="IPR013216">
    <property type="entry name" value="Methyltransf_11"/>
</dbReference>
<reference evidence="2 3" key="1">
    <citation type="submission" date="2021-06" db="EMBL/GenBank/DDBJ databases">
        <authorList>
            <person name="Lu T."/>
            <person name="Wang Q."/>
            <person name="Han X."/>
        </authorList>
    </citation>
    <scope>NUCLEOTIDE SEQUENCE [LARGE SCALE GENOMIC DNA]</scope>
    <source>
        <strain evidence="2 3">LAM0050</strain>
    </source>
</reference>
<comment type="caution">
    <text evidence="2">The sequence shown here is derived from an EMBL/GenBank/DDBJ whole genome shotgun (WGS) entry which is preliminary data.</text>
</comment>
<dbReference type="Proteomes" id="UP000722165">
    <property type="component" value="Unassembled WGS sequence"/>
</dbReference>
<organism evidence="2 3">
    <name type="scientific">Advenella alkanexedens</name>
    <dbReference type="NCBI Taxonomy" id="1481665"/>
    <lineage>
        <taxon>Bacteria</taxon>
        <taxon>Pseudomonadati</taxon>
        <taxon>Pseudomonadota</taxon>
        <taxon>Betaproteobacteria</taxon>
        <taxon>Burkholderiales</taxon>
        <taxon>Alcaligenaceae</taxon>
    </lineage>
</organism>
<accession>A0ABS6NPD0</accession>
<proteinExistence type="predicted"/>
<sequence>MTQTNPQILNLTQWLNTDPGQTVIRWETDKFDQIVANAFGFHALQIGLPAWDFLRNNRIRSKAILTDESKKNVTSTDQPKIIHGRLDQLPFPNCSLDLVILPHILECSQDPHQILREVERVLVYEGRVVISGFNPNSLWGLRNGMPFMNPWIPIPNRNMVSVRRLKDWFKLLSLDINRGHFGCYTPACQTEKWLKRWDFMNRAGDRWWPVTGGVYVLSAEKRARGMHLVGPLLKKKQRRKSLASRRPAIITQRDITQLFNTENG</sequence>
<protein>
    <submittedName>
        <fullName evidence="2">Class I SAM-dependent methyltransferase</fullName>
    </submittedName>
</protein>
<dbReference type="Pfam" id="PF08241">
    <property type="entry name" value="Methyltransf_11"/>
    <property type="match status" value="1"/>
</dbReference>
<dbReference type="GO" id="GO:0032259">
    <property type="term" value="P:methylation"/>
    <property type="evidence" value="ECO:0007669"/>
    <property type="project" value="UniProtKB-KW"/>
</dbReference>
<dbReference type="RefSeq" id="WP_217735161.1">
    <property type="nucleotide sequence ID" value="NZ_JAHSPR010000006.1"/>
</dbReference>
<keyword evidence="3" id="KW-1185">Reference proteome</keyword>
<dbReference type="EMBL" id="JAHSPR010000006">
    <property type="protein sequence ID" value="MBV4397491.1"/>
    <property type="molecule type" value="Genomic_DNA"/>
</dbReference>
<evidence type="ECO:0000313" key="3">
    <source>
        <dbReference type="Proteomes" id="UP000722165"/>
    </source>
</evidence>
<evidence type="ECO:0000313" key="2">
    <source>
        <dbReference type="EMBL" id="MBV4397491.1"/>
    </source>
</evidence>
<keyword evidence="2" id="KW-0808">Transferase</keyword>
<feature type="domain" description="Methyltransferase type 11" evidence="1">
    <location>
        <begin position="70"/>
        <end position="130"/>
    </location>
</feature>
<dbReference type="GO" id="GO:0008168">
    <property type="term" value="F:methyltransferase activity"/>
    <property type="evidence" value="ECO:0007669"/>
    <property type="project" value="UniProtKB-KW"/>
</dbReference>
<evidence type="ECO:0000259" key="1">
    <source>
        <dbReference type="Pfam" id="PF08241"/>
    </source>
</evidence>
<gene>
    <name evidence="2" type="ORF">KU392_09545</name>
</gene>
<keyword evidence="2" id="KW-0489">Methyltransferase</keyword>
<name>A0ABS6NPD0_9BURK</name>